<evidence type="ECO:0000313" key="3">
    <source>
        <dbReference type="Proteomes" id="UP001482620"/>
    </source>
</evidence>
<feature type="region of interest" description="Disordered" evidence="1">
    <location>
        <begin position="1"/>
        <end position="35"/>
    </location>
</feature>
<proteinExistence type="predicted"/>
<evidence type="ECO:0000256" key="1">
    <source>
        <dbReference type="SAM" id="MobiDB-lite"/>
    </source>
</evidence>
<gene>
    <name evidence="2" type="ORF">ILYODFUR_017421</name>
</gene>
<protein>
    <submittedName>
        <fullName evidence="2">Uncharacterized protein</fullName>
    </submittedName>
</protein>
<feature type="compositionally biased region" description="Basic and acidic residues" evidence="1">
    <location>
        <begin position="10"/>
        <end position="27"/>
    </location>
</feature>
<comment type="caution">
    <text evidence="2">The sequence shown here is derived from an EMBL/GenBank/DDBJ whole genome shotgun (WGS) entry which is preliminary data.</text>
</comment>
<sequence length="126" mass="12941">MDQTKSGSRNPHEDYTNEAHDVARYRGESGLGSGPVRERLVAGLLLAGPDRAKPEGETRGHPQVGPPPAGGTMKDRCKEDWAADEGGNLGGPIPSWPRSDSGKLSDTSGGGSSASPTLFTVGVGGC</sequence>
<reference evidence="2 3" key="1">
    <citation type="submission" date="2021-06" db="EMBL/GenBank/DDBJ databases">
        <authorList>
            <person name="Palmer J.M."/>
        </authorList>
    </citation>
    <scope>NUCLEOTIDE SEQUENCE [LARGE SCALE GENOMIC DNA]</scope>
    <source>
        <strain evidence="3">if_2019</strain>
        <tissue evidence="2">Muscle</tissue>
    </source>
</reference>
<evidence type="ECO:0000313" key="2">
    <source>
        <dbReference type="EMBL" id="MEQ2255772.1"/>
    </source>
</evidence>
<feature type="region of interest" description="Disordered" evidence="1">
    <location>
        <begin position="49"/>
        <end position="126"/>
    </location>
</feature>
<feature type="compositionally biased region" description="Basic and acidic residues" evidence="1">
    <location>
        <begin position="50"/>
        <end position="60"/>
    </location>
</feature>
<keyword evidence="3" id="KW-1185">Reference proteome</keyword>
<feature type="compositionally biased region" description="Polar residues" evidence="1">
    <location>
        <begin position="102"/>
        <end position="118"/>
    </location>
</feature>
<dbReference type="Proteomes" id="UP001482620">
    <property type="component" value="Unassembled WGS sequence"/>
</dbReference>
<accession>A0ABV0VHS9</accession>
<name>A0ABV0VHS9_9TELE</name>
<organism evidence="2 3">
    <name type="scientific">Ilyodon furcidens</name>
    <name type="common">goldbreast splitfin</name>
    <dbReference type="NCBI Taxonomy" id="33524"/>
    <lineage>
        <taxon>Eukaryota</taxon>
        <taxon>Metazoa</taxon>
        <taxon>Chordata</taxon>
        <taxon>Craniata</taxon>
        <taxon>Vertebrata</taxon>
        <taxon>Euteleostomi</taxon>
        <taxon>Actinopterygii</taxon>
        <taxon>Neopterygii</taxon>
        <taxon>Teleostei</taxon>
        <taxon>Neoteleostei</taxon>
        <taxon>Acanthomorphata</taxon>
        <taxon>Ovalentaria</taxon>
        <taxon>Atherinomorphae</taxon>
        <taxon>Cyprinodontiformes</taxon>
        <taxon>Goodeidae</taxon>
        <taxon>Ilyodon</taxon>
    </lineage>
</organism>
<dbReference type="EMBL" id="JAHRIQ010105908">
    <property type="protein sequence ID" value="MEQ2255772.1"/>
    <property type="molecule type" value="Genomic_DNA"/>
</dbReference>